<feature type="compositionally biased region" description="Low complexity" evidence="1">
    <location>
        <begin position="108"/>
        <end position="127"/>
    </location>
</feature>
<keyword evidence="3" id="KW-1185">Reference proteome</keyword>
<feature type="compositionally biased region" description="Basic and acidic residues" evidence="1">
    <location>
        <begin position="45"/>
        <end position="63"/>
    </location>
</feature>
<proteinExistence type="predicted"/>
<dbReference type="Proteomes" id="UP000314294">
    <property type="component" value="Unassembled WGS sequence"/>
</dbReference>
<sequence>MRPSAGAIAFHVTAASLEPRSLQKQLGLLVSRAQRKIVTDDEERPGDKQNDAREKIHESVQRLKNKPARERITWLGVVEALWVLSRNFTYALRFTFDLSSAESRPPSEDALSELSELHSSLARSSDSGRTTLQKPLGGAQRLVAVDDEADALGEAGNEESAGRGGRAAGGGGGDGSSLLLLEWSDRRLSRLAPPPSPHGWQLHKRPWSSFLSALSSPASSPSRRTCSPRAAAGGLWISKLTCTSTSSSSSLLLKVLEVPDRQEGAGGES</sequence>
<name>A0A4Z2FHW0_9TELE</name>
<comment type="caution">
    <text evidence="2">The sequence shown here is derived from an EMBL/GenBank/DDBJ whole genome shotgun (WGS) entry which is preliminary data.</text>
</comment>
<dbReference type="AlphaFoldDB" id="A0A4Z2FHW0"/>
<gene>
    <name evidence="2" type="ORF">EYF80_049481</name>
</gene>
<organism evidence="2 3">
    <name type="scientific">Liparis tanakae</name>
    <name type="common">Tanaka's snailfish</name>
    <dbReference type="NCBI Taxonomy" id="230148"/>
    <lineage>
        <taxon>Eukaryota</taxon>
        <taxon>Metazoa</taxon>
        <taxon>Chordata</taxon>
        <taxon>Craniata</taxon>
        <taxon>Vertebrata</taxon>
        <taxon>Euteleostomi</taxon>
        <taxon>Actinopterygii</taxon>
        <taxon>Neopterygii</taxon>
        <taxon>Teleostei</taxon>
        <taxon>Neoteleostei</taxon>
        <taxon>Acanthomorphata</taxon>
        <taxon>Eupercaria</taxon>
        <taxon>Perciformes</taxon>
        <taxon>Cottioidei</taxon>
        <taxon>Cottales</taxon>
        <taxon>Liparidae</taxon>
        <taxon>Liparis</taxon>
    </lineage>
</organism>
<dbReference type="EMBL" id="SRLO01001197">
    <property type="protein sequence ID" value="TNN40344.1"/>
    <property type="molecule type" value="Genomic_DNA"/>
</dbReference>
<feature type="region of interest" description="Disordered" evidence="1">
    <location>
        <begin position="39"/>
        <end position="63"/>
    </location>
</feature>
<evidence type="ECO:0000313" key="3">
    <source>
        <dbReference type="Proteomes" id="UP000314294"/>
    </source>
</evidence>
<reference evidence="2 3" key="1">
    <citation type="submission" date="2019-03" db="EMBL/GenBank/DDBJ databases">
        <title>First draft genome of Liparis tanakae, snailfish: a comprehensive survey of snailfish specific genes.</title>
        <authorList>
            <person name="Kim W."/>
            <person name="Song I."/>
            <person name="Jeong J.-H."/>
            <person name="Kim D."/>
            <person name="Kim S."/>
            <person name="Ryu S."/>
            <person name="Song J.Y."/>
            <person name="Lee S.K."/>
        </authorList>
    </citation>
    <scope>NUCLEOTIDE SEQUENCE [LARGE SCALE GENOMIC DNA]</scope>
    <source>
        <tissue evidence="2">Muscle</tissue>
    </source>
</reference>
<accession>A0A4Z2FHW0</accession>
<protein>
    <submittedName>
        <fullName evidence="2">Uncharacterized protein</fullName>
    </submittedName>
</protein>
<evidence type="ECO:0000256" key="1">
    <source>
        <dbReference type="SAM" id="MobiDB-lite"/>
    </source>
</evidence>
<evidence type="ECO:0000313" key="2">
    <source>
        <dbReference type="EMBL" id="TNN40344.1"/>
    </source>
</evidence>
<feature type="region of interest" description="Disordered" evidence="1">
    <location>
        <begin position="101"/>
        <end position="140"/>
    </location>
</feature>